<comment type="caution">
    <text evidence="1">The sequence shown here is derived from an EMBL/GenBank/DDBJ whole genome shotgun (WGS) entry which is preliminary data.</text>
</comment>
<accession>A0A6I1MKS5</accession>
<proteinExistence type="predicted"/>
<gene>
    <name evidence="1" type="ORF">GBZ86_10170</name>
</gene>
<organism evidence="1 2">
    <name type="scientific">Clostridium tarantellae</name>
    <dbReference type="NCBI Taxonomy" id="39493"/>
    <lineage>
        <taxon>Bacteria</taxon>
        <taxon>Bacillati</taxon>
        <taxon>Bacillota</taxon>
        <taxon>Clostridia</taxon>
        <taxon>Eubacteriales</taxon>
        <taxon>Clostridiaceae</taxon>
        <taxon>Clostridium</taxon>
    </lineage>
</organism>
<dbReference type="EMBL" id="WHJC01000155">
    <property type="protein sequence ID" value="MPQ44126.1"/>
    <property type="molecule type" value="Genomic_DNA"/>
</dbReference>
<evidence type="ECO:0000313" key="1">
    <source>
        <dbReference type="EMBL" id="MPQ44126.1"/>
    </source>
</evidence>
<evidence type="ECO:0000313" key="2">
    <source>
        <dbReference type="Proteomes" id="UP000430345"/>
    </source>
</evidence>
<protein>
    <submittedName>
        <fullName evidence="1">Uncharacterized protein</fullName>
    </submittedName>
</protein>
<reference evidence="1 2" key="1">
    <citation type="submission" date="2019-10" db="EMBL/GenBank/DDBJ databases">
        <title>The Genome Sequence of Clostridium tarantellae Isolated from Fish Brain.</title>
        <authorList>
            <person name="Bano L."/>
            <person name="Kiel M."/>
            <person name="Sales G."/>
            <person name="Doxey A.C."/>
            <person name="Mansfield M.J."/>
            <person name="Schiavone M."/>
            <person name="Rossetto O."/>
            <person name="Pirazzini M."/>
            <person name="Dobrindt U."/>
            <person name="Montecucco C."/>
        </authorList>
    </citation>
    <scope>NUCLEOTIDE SEQUENCE [LARGE SCALE GENOMIC DNA]</scope>
    <source>
        <strain evidence="1 2">DSM 3997</strain>
    </source>
</reference>
<dbReference type="Proteomes" id="UP000430345">
    <property type="component" value="Unassembled WGS sequence"/>
</dbReference>
<sequence>MVLDERYDFLKDIKLNELKGKEEDFIIFKGIKFNKNERNLLKFIQWKGVKFSNYVKQLIEQDMRNTIEGNENIFNKNSHNKLSDLDEEYLMSLIEKVLESRENKNEVKKEVVAESLKEENKKALGALNKLGICKR</sequence>
<dbReference type="AlphaFoldDB" id="A0A6I1MKS5"/>
<dbReference type="RefSeq" id="WP_152890328.1">
    <property type="nucleotide sequence ID" value="NZ_WHJC01000155.1"/>
</dbReference>
<keyword evidence="2" id="KW-1185">Reference proteome</keyword>
<name>A0A6I1MKS5_9CLOT</name>